<sequence>MFKRKANQTNNPNVAEAPSQEADAETMSFTQNQTMQDENEAIWSGDFGTQDNPMASTNDQDLVDDPFMRDIEEGF</sequence>
<protein>
    <submittedName>
        <fullName evidence="2">Uncharacterized protein</fullName>
    </submittedName>
</protein>
<accession>A0A1J4KBX8</accession>
<feature type="compositionally biased region" description="Polar residues" evidence="1">
    <location>
        <begin position="47"/>
        <end position="60"/>
    </location>
</feature>
<dbReference type="AlphaFoldDB" id="A0A1J4KBX8"/>
<dbReference type="VEuPathDB" id="TrichDB:TRFO_22412"/>
<dbReference type="GeneID" id="94837248"/>
<gene>
    <name evidence="2" type="ORF">TRFO_22412</name>
</gene>
<feature type="region of interest" description="Disordered" evidence="1">
    <location>
        <begin position="1"/>
        <end position="26"/>
    </location>
</feature>
<reference evidence="2" key="1">
    <citation type="submission" date="2016-10" db="EMBL/GenBank/DDBJ databases">
        <authorList>
            <person name="Benchimol M."/>
            <person name="Almeida L.G."/>
            <person name="Vasconcelos A.T."/>
            <person name="Perreira-Neves A."/>
            <person name="Rosa I.A."/>
            <person name="Tasca T."/>
            <person name="Bogo M.R."/>
            <person name="de Souza W."/>
        </authorList>
    </citation>
    <scope>NUCLEOTIDE SEQUENCE [LARGE SCALE GENOMIC DNA]</scope>
    <source>
        <strain evidence="2">K</strain>
    </source>
</reference>
<dbReference type="RefSeq" id="XP_068362047.1">
    <property type="nucleotide sequence ID" value="XM_068502544.1"/>
</dbReference>
<comment type="caution">
    <text evidence="2">The sequence shown here is derived from an EMBL/GenBank/DDBJ whole genome shotgun (WGS) entry which is preliminary data.</text>
</comment>
<feature type="compositionally biased region" description="Basic and acidic residues" evidence="1">
    <location>
        <begin position="66"/>
        <end position="75"/>
    </location>
</feature>
<dbReference type="EMBL" id="MLAK01000654">
    <property type="protein sequence ID" value="OHT08911.1"/>
    <property type="molecule type" value="Genomic_DNA"/>
</dbReference>
<keyword evidence="3" id="KW-1185">Reference proteome</keyword>
<proteinExistence type="predicted"/>
<name>A0A1J4KBX8_9EUKA</name>
<evidence type="ECO:0000313" key="2">
    <source>
        <dbReference type="EMBL" id="OHT08911.1"/>
    </source>
</evidence>
<evidence type="ECO:0000256" key="1">
    <source>
        <dbReference type="SAM" id="MobiDB-lite"/>
    </source>
</evidence>
<organism evidence="2 3">
    <name type="scientific">Tritrichomonas foetus</name>
    <dbReference type="NCBI Taxonomy" id="1144522"/>
    <lineage>
        <taxon>Eukaryota</taxon>
        <taxon>Metamonada</taxon>
        <taxon>Parabasalia</taxon>
        <taxon>Tritrichomonadida</taxon>
        <taxon>Tritrichomonadidae</taxon>
        <taxon>Tritrichomonas</taxon>
    </lineage>
</organism>
<dbReference type="Proteomes" id="UP000179807">
    <property type="component" value="Unassembled WGS sequence"/>
</dbReference>
<evidence type="ECO:0000313" key="3">
    <source>
        <dbReference type="Proteomes" id="UP000179807"/>
    </source>
</evidence>
<feature type="region of interest" description="Disordered" evidence="1">
    <location>
        <begin position="43"/>
        <end position="75"/>
    </location>
</feature>